<dbReference type="InterPro" id="IPR036045">
    <property type="entry name" value="Sec1-like_sf"/>
</dbReference>
<dbReference type="PANTHER" id="PTHR11679">
    <property type="entry name" value="VESICLE PROTEIN SORTING-ASSOCIATED"/>
    <property type="match status" value="1"/>
</dbReference>
<dbReference type="Proteomes" id="UP001180020">
    <property type="component" value="Unassembled WGS sequence"/>
</dbReference>
<evidence type="ECO:0008006" key="4">
    <source>
        <dbReference type="Google" id="ProtNLM"/>
    </source>
</evidence>
<evidence type="ECO:0000313" key="2">
    <source>
        <dbReference type="EMBL" id="KAK1289597.1"/>
    </source>
</evidence>
<proteinExistence type="inferred from homology"/>
<accession>A0AAV9CN23</accession>
<dbReference type="SUPFAM" id="SSF56815">
    <property type="entry name" value="Sec1/munc18-like (SM) proteins"/>
    <property type="match status" value="2"/>
</dbReference>
<evidence type="ECO:0000313" key="3">
    <source>
        <dbReference type="Proteomes" id="UP001180020"/>
    </source>
</evidence>
<keyword evidence="3" id="KW-1185">Reference proteome</keyword>
<organism evidence="2 3">
    <name type="scientific">Acorus calamus</name>
    <name type="common">Sweet flag</name>
    <dbReference type="NCBI Taxonomy" id="4465"/>
    <lineage>
        <taxon>Eukaryota</taxon>
        <taxon>Viridiplantae</taxon>
        <taxon>Streptophyta</taxon>
        <taxon>Embryophyta</taxon>
        <taxon>Tracheophyta</taxon>
        <taxon>Spermatophyta</taxon>
        <taxon>Magnoliopsida</taxon>
        <taxon>Liliopsida</taxon>
        <taxon>Acoraceae</taxon>
        <taxon>Acorus</taxon>
    </lineage>
</organism>
<name>A0AAV9CN23_ACOCL</name>
<dbReference type="InterPro" id="IPR027482">
    <property type="entry name" value="Sec1-like_dom2"/>
</dbReference>
<protein>
    <recommendedName>
        <fullName evidence="4">Sec1 family domain-containing protein MIP3</fullName>
    </recommendedName>
</protein>
<dbReference type="Gene3D" id="3.40.50.1910">
    <property type="match status" value="1"/>
</dbReference>
<dbReference type="EMBL" id="JAUJYO010000018">
    <property type="protein sequence ID" value="KAK1289597.1"/>
    <property type="molecule type" value="Genomic_DNA"/>
</dbReference>
<reference evidence="2" key="1">
    <citation type="journal article" date="2023" name="Nat. Commun.">
        <title>Diploid and tetraploid genomes of Acorus and the evolution of monocots.</title>
        <authorList>
            <person name="Ma L."/>
            <person name="Liu K.W."/>
            <person name="Li Z."/>
            <person name="Hsiao Y.Y."/>
            <person name="Qi Y."/>
            <person name="Fu T."/>
            <person name="Tang G.D."/>
            <person name="Zhang D."/>
            <person name="Sun W.H."/>
            <person name="Liu D.K."/>
            <person name="Li Y."/>
            <person name="Chen G.Z."/>
            <person name="Liu X.D."/>
            <person name="Liao X.Y."/>
            <person name="Jiang Y.T."/>
            <person name="Yu X."/>
            <person name="Hao Y."/>
            <person name="Huang J."/>
            <person name="Zhao X.W."/>
            <person name="Ke S."/>
            <person name="Chen Y.Y."/>
            <person name="Wu W.L."/>
            <person name="Hsu J.L."/>
            <person name="Lin Y.F."/>
            <person name="Huang M.D."/>
            <person name="Li C.Y."/>
            <person name="Huang L."/>
            <person name="Wang Z.W."/>
            <person name="Zhao X."/>
            <person name="Zhong W.Y."/>
            <person name="Peng D.H."/>
            <person name="Ahmad S."/>
            <person name="Lan S."/>
            <person name="Zhang J.S."/>
            <person name="Tsai W.C."/>
            <person name="Van de Peer Y."/>
            <person name="Liu Z.J."/>
        </authorList>
    </citation>
    <scope>NUCLEOTIDE SEQUENCE</scope>
    <source>
        <strain evidence="2">CP</strain>
    </source>
</reference>
<reference evidence="2" key="2">
    <citation type="submission" date="2023-06" db="EMBL/GenBank/DDBJ databases">
        <authorList>
            <person name="Ma L."/>
            <person name="Liu K.-W."/>
            <person name="Li Z."/>
            <person name="Hsiao Y.-Y."/>
            <person name="Qi Y."/>
            <person name="Fu T."/>
            <person name="Tang G."/>
            <person name="Zhang D."/>
            <person name="Sun W.-H."/>
            <person name="Liu D.-K."/>
            <person name="Li Y."/>
            <person name="Chen G.-Z."/>
            <person name="Liu X.-D."/>
            <person name="Liao X.-Y."/>
            <person name="Jiang Y.-T."/>
            <person name="Yu X."/>
            <person name="Hao Y."/>
            <person name="Huang J."/>
            <person name="Zhao X.-W."/>
            <person name="Ke S."/>
            <person name="Chen Y.-Y."/>
            <person name="Wu W.-L."/>
            <person name="Hsu J.-L."/>
            <person name="Lin Y.-F."/>
            <person name="Huang M.-D."/>
            <person name="Li C.-Y."/>
            <person name="Huang L."/>
            <person name="Wang Z.-W."/>
            <person name="Zhao X."/>
            <person name="Zhong W.-Y."/>
            <person name="Peng D.-H."/>
            <person name="Ahmad S."/>
            <person name="Lan S."/>
            <person name="Zhang J.-S."/>
            <person name="Tsai W.-C."/>
            <person name="Van De Peer Y."/>
            <person name="Liu Z.-J."/>
        </authorList>
    </citation>
    <scope>NUCLEOTIDE SEQUENCE</scope>
    <source>
        <strain evidence="2">CP</strain>
        <tissue evidence="2">Leaves</tissue>
    </source>
</reference>
<dbReference type="AlphaFoldDB" id="A0AAV9CN23"/>
<dbReference type="InterPro" id="IPR001619">
    <property type="entry name" value="Sec1-like"/>
</dbReference>
<gene>
    <name evidence="2" type="ORF">QJS10_CPB18g01610</name>
</gene>
<comment type="similarity">
    <text evidence="1">Belongs to the STXBP/unc-18/SEC1 family.</text>
</comment>
<dbReference type="GO" id="GO:0016192">
    <property type="term" value="P:vesicle-mediated transport"/>
    <property type="evidence" value="ECO:0007669"/>
    <property type="project" value="InterPro"/>
</dbReference>
<evidence type="ECO:0000256" key="1">
    <source>
        <dbReference type="ARBA" id="ARBA00009884"/>
    </source>
</evidence>
<comment type="caution">
    <text evidence="2">The sequence shown here is derived from an EMBL/GenBank/DDBJ whole genome shotgun (WGS) entry which is preliminary data.</text>
</comment>
<sequence>MAATDVIRSCLDSIRQISDQVSDAILYLDAGCLEAFQFLGAYPLLLELGVRAVCSLENMTPLEVAVDWNLASENPAKKMVVITSRLLSDAHRHILRCLSAHQKFVNCFIFTSISEIDHSAHVDSPLGPDAFHEYESLLVQDYEELVKNRVQKRDSSHQLNELKKPIEGNYQEKSVSEDDNWSHLAYRKEDISITEATGRDVGETVSINSTELRDDWPNLVVAVNHFPMILCPLSPRVFFLPSEGTIAEAILSNEQEESLSPGFPPICTGSLSDVDDPPPGATLTAHFLYHLVAKMDLKMEIFSLGDLSKTIGKILTDMSSLYDVGRRNRKSAGLLLIDRPLDLLTPCLHGDSLVDRMLSSLPRRRRTASSARVKGSTRTYASLHRAPLDVQIPLERILTKVESSVGGTRLSESMGAFLLGWNSGVLQSNGADPSEHADKSLVESELSYLSGSFVSTDNYQGANFLEAILERNSKDGALLIKKWLLETLRRERMTLNTKVSQCTTVSELNSMAKMLASNQISLIKSRGLIQLAVAAEIALSDPYSSRWDALANAEKILSISARDNSQSLSSQICDFILKSVVVGSHNQDIKADRTLISFQDALLLAIVGYILAGENFATSGSSSPFSWDEEHSLKEAIMDVILENPVAAKFRFLHGLEEELEANSKKVEAEKAKEAVPEPSTPKDFDDHWGDWDDDDMDQNNEQAYGEVQLKLELRDKIDHLFKFFYKLSSLKRKNPSSKEGKLALESWFSNDSGAHKGLLYKLLTMVLSKRDIPGLEYHSSAVGRFFKSGFGRFGLGQAKPSLGDQDIILVFVVGGISGHEVREAQEAILESGRPDVELILGGTTLLTPNDMFDLLLGSSSYI</sequence>